<name>A0A5B7CW57_PORTR</name>
<proteinExistence type="predicted"/>
<organism evidence="1 2">
    <name type="scientific">Portunus trituberculatus</name>
    <name type="common">Swimming crab</name>
    <name type="synonym">Neptunus trituberculatus</name>
    <dbReference type="NCBI Taxonomy" id="210409"/>
    <lineage>
        <taxon>Eukaryota</taxon>
        <taxon>Metazoa</taxon>
        <taxon>Ecdysozoa</taxon>
        <taxon>Arthropoda</taxon>
        <taxon>Crustacea</taxon>
        <taxon>Multicrustacea</taxon>
        <taxon>Malacostraca</taxon>
        <taxon>Eumalacostraca</taxon>
        <taxon>Eucarida</taxon>
        <taxon>Decapoda</taxon>
        <taxon>Pleocyemata</taxon>
        <taxon>Brachyura</taxon>
        <taxon>Eubrachyura</taxon>
        <taxon>Portunoidea</taxon>
        <taxon>Portunidae</taxon>
        <taxon>Portuninae</taxon>
        <taxon>Portunus</taxon>
    </lineage>
</organism>
<gene>
    <name evidence="1" type="ORF">E2C01_006087</name>
</gene>
<evidence type="ECO:0000313" key="2">
    <source>
        <dbReference type="Proteomes" id="UP000324222"/>
    </source>
</evidence>
<accession>A0A5B7CW57</accession>
<keyword evidence="2" id="KW-1185">Reference proteome</keyword>
<sequence>MEEVFDLYRKELYMICRYATQFAIMIRSSVHDSSTEQRSPFTQNSAVHLSLASQQNVHLILMSSSLSVLLFY</sequence>
<reference evidence="1 2" key="1">
    <citation type="submission" date="2019-05" db="EMBL/GenBank/DDBJ databases">
        <title>Another draft genome of Portunus trituberculatus and its Hox gene families provides insights of decapod evolution.</title>
        <authorList>
            <person name="Jeong J.-H."/>
            <person name="Song I."/>
            <person name="Kim S."/>
            <person name="Choi T."/>
            <person name="Kim D."/>
            <person name="Ryu S."/>
            <person name="Kim W."/>
        </authorList>
    </citation>
    <scope>NUCLEOTIDE SEQUENCE [LARGE SCALE GENOMIC DNA]</scope>
    <source>
        <tissue evidence="1">Muscle</tissue>
    </source>
</reference>
<protein>
    <submittedName>
        <fullName evidence="1">Uncharacterized protein</fullName>
    </submittedName>
</protein>
<dbReference type="AlphaFoldDB" id="A0A5B7CW57"/>
<evidence type="ECO:0000313" key="1">
    <source>
        <dbReference type="EMBL" id="MPC13355.1"/>
    </source>
</evidence>
<comment type="caution">
    <text evidence="1">The sequence shown here is derived from an EMBL/GenBank/DDBJ whole genome shotgun (WGS) entry which is preliminary data.</text>
</comment>
<dbReference type="Proteomes" id="UP000324222">
    <property type="component" value="Unassembled WGS sequence"/>
</dbReference>
<dbReference type="EMBL" id="VSRR010000275">
    <property type="protein sequence ID" value="MPC13355.1"/>
    <property type="molecule type" value="Genomic_DNA"/>
</dbReference>